<proteinExistence type="predicted"/>
<evidence type="ECO:0000313" key="2">
    <source>
        <dbReference type="Proteomes" id="UP000767854"/>
    </source>
</evidence>
<protein>
    <recommendedName>
        <fullName evidence="3">SGNH/GDSL hydrolase family protein</fullName>
    </recommendedName>
</protein>
<dbReference type="RefSeq" id="WP_204662321.1">
    <property type="nucleotide sequence ID" value="NZ_JAFBDT010000003.1"/>
</dbReference>
<dbReference type="SUPFAM" id="SSF52266">
    <property type="entry name" value="SGNH hydrolase"/>
    <property type="match status" value="1"/>
</dbReference>
<gene>
    <name evidence="1" type="ORF">JOC49_000677</name>
</gene>
<dbReference type="Gene3D" id="3.40.50.1110">
    <property type="entry name" value="SGNH hydrolase"/>
    <property type="match status" value="1"/>
</dbReference>
<organism evidence="1 2">
    <name type="scientific">Fusibacter tunisiensis</name>
    <dbReference type="NCBI Taxonomy" id="1008308"/>
    <lineage>
        <taxon>Bacteria</taxon>
        <taxon>Bacillati</taxon>
        <taxon>Bacillota</taxon>
        <taxon>Clostridia</taxon>
        <taxon>Eubacteriales</taxon>
        <taxon>Eubacteriales Family XII. Incertae Sedis</taxon>
        <taxon>Fusibacter</taxon>
    </lineage>
</organism>
<dbReference type="Proteomes" id="UP000767854">
    <property type="component" value="Unassembled WGS sequence"/>
</dbReference>
<comment type="caution">
    <text evidence="1">The sequence shown here is derived from an EMBL/GenBank/DDBJ whole genome shotgun (WGS) entry which is preliminary data.</text>
</comment>
<accession>A0ABS2MP34</accession>
<name>A0ABS2MP34_9FIRM</name>
<sequence length="360" mass="42349">MRRKYIWNSLGIIFLLVSLVFLQNLFMPKYASGIVEGGMIETYYDEPKNHDVIFIGDCEVYGNFSPVTLWKEYGIKSFIRGSAQQLIWHSYYLMEETLKYEKPDVIVFNVLSLKYNEPQREAYNRMTLDGMKLSMTKIRAIQASMLEEESLVEYIFPFLRYHTRWNELTQDDFNYLIDKPDLFHNGYYMRVDVNPVTSIPRKRPLPDYSFGENAMSYLDGMVALAKENDVELVLIKAPTIYPVWYDEWDDFITEYADKQGLMYVNLLERADEIGIDFQTDTYDGGLHMNLAGAEKLSRYFGNILVEAFELEDHRNNLEVKGVWSEKVAFYQEMIDSQVAEIERYGHLVSWGNPREEDEEE</sequence>
<evidence type="ECO:0000313" key="1">
    <source>
        <dbReference type="EMBL" id="MBM7561160.1"/>
    </source>
</evidence>
<dbReference type="EMBL" id="JAFBDT010000003">
    <property type="protein sequence ID" value="MBM7561160.1"/>
    <property type="molecule type" value="Genomic_DNA"/>
</dbReference>
<keyword evidence="2" id="KW-1185">Reference proteome</keyword>
<dbReference type="InterPro" id="IPR036514">
    <property type="entry name" value="SGNH_hydro_sf"/>
</dbReference>
<evidence type="ECO:0008006" key="3">
    <source>
        <dbReference type="Google" id="ProtNLM"/>
    </source>
</evidence>
<reference evidence="1 2" key="1">
    <citation type="submission" date="2021-01" db="EMBL/GenBank/DDBJ databases">
        <title>Genomic Encyclopedia of Type Strains, Phase IV (KMG-IV): sequencing the most valuable type-strain genomes for metagenomic binning, comparative biology and taxonomic classification.</title>
        <authorList>
            <person name="Goeker M."/>
        </authorList>
    </citation>
    <scope>NUCLEOTIDE SEQUENCE [LARGE SCALE GENOMIC DNA]</scope>
    <source>
        <strain evidence="1 2">DSM 24436</strain>
    </source>
</reference>